<dbReference type="Pfam" id="PF02620">
    <property type="entry name" value="YceD"/>
    <property type="match status" value="1"/>
</dbReference>
<dbReference type="KEGG" id="plen:EIM92_18065"/>
<dbReference type="OrthoDB" id="9790372at2"/>
<dbReference type="InterPro" id="IPR003772">
    <property type="entry name" value="YceD"/>
</dbReference>
<protein>
    <submittedName>
        <fullName evidence="1">DUF177 domain-containing protein</fullName>
    </submittedName>
</protein>
<reference evidence="1 2" key="1">
    <citation type="submission" date="2018-11" db="EMBL/GenBank/DDBJ databases">
        <title>Genome sequencing of Paenibacillus lentus DSM25539(T).</title>
        <authorList>
            <person name="Kook J.-K."/>
            <person name="Park S.-N."/>
            <person name="Lim Y.K."/>
        </authorList>
    </citation>
    <scope>NUCLEOTIDE SEQUENCE [LARGE SCALE GENOMIC DNA]</scope>
    <source>
        <strain evidence="1 2">DSM 25539</strain>
    </source>
</reference>
<keyword evidence="2" id="KW-1185">Reference proteome</keyword>
<dbReference type="PANTHER" id="PTHR34374">
    <property type="entry name" value="LARGE RIBOSOMAL RNA SUBUNIT ACCUMULATION PROTEIN YCED HOMOLOG 1, CHLOROPLASTIC"/>
    <property type="match status" value="1"/>
</dbReference>
<proteinExistence type="predicted"/>
<organism evidence="1 2">
    <name type="scientific">Paenibacillus lentus</name>
    <dbReference type="NCBI Taxonomy" id="1338368"/>
    <lineage>
        <taxon>Bacteria</taxon>
        <taxon>Bacillati</taxon>
        <taxon>Bacillota</taxon>
        <taxon>Bacilli</taxon>
        <taxon>Bacillales</taxon>
        <taxon>Paenibacillaceae</taxon>
        <taxon>Paenibacillus</taxon>
    </lineage>
</organism>
<name>A0A3S8RY49_9BACL</name>
<dbReference type="AlphaFoldDB" id="A0A3S8RY49"/>
<sequence length="172" mass="19365">MNFKFRQMASHDGPKQLQEALDMSHVVKGRKDIHGISPLACDLTAVYVEGNVVEVTGALSAQLDMSCSRCLKPLKRKVDIEFEETFKRIDTPEEEGQNEEEDDIRFTAEDQVDLSPYIEEALLLNLPYTAVCKEDCKGLCPSCGTDLNERDCDCEKDQIDPRLAALGDFFKK</sequence>
<accession>A0A3S8RY49</accession>
<evidence type="ECO:0000313" key="1">
    <source>
        <dbReference type="EMBL" id="AZK47834.1"/>
    </source>
</evidence>
<dbReference type="RefSeq" id="WP_125084006.1">
    <property type="nucleotide sequence ID" value="NZ_CP034248.1"/>
</dbReference>
<evidence type="ECO:0000313" key="2">
    <source>
        <dbReference type="Proteomes" id="UP000273145"/>
    </source>
</evidence>
<dbReference type="Proteomes" id="UP000273145">
    <property type="component" value="Chromosome"/>
</dbReference>
<dbReference type="PANTHER" id="PTHR34374:SF1">
    <property type="entry name" value="LARGE RIBOSOMAL RNA SUBUNIT ACCUMULATION PROTEIN YCED HOMOLOG 1, CHLOROPLASTIC"/>
    <property type="match status" value="1"/>
</dbReference>
<dbReference type="EMBL" id="CP034248">
    <property type="protein sequence ID" value="AZK47834.1"/>
    <property type="molecule type" value="Genomic_DNA"/>
</dbReference>
<gene>
    <name evidence="1" type="ORF">EIM92_18065</name>
</gene>